<dbReference type="Proteomes" id="UP000563524">
    <property type="component" value="Unassembled WGS sequence"/>
</dbReference>
<comment type="similarity">
    <text evidence="1">Belongs to the GST superfamily. Zeta family.</text>
</comment>
<dbReference type="SUPFAM" id="SSF47616">
    <property type="entry name" value="GST C-terminal domain-like"/>
    <property type="match status" value="1"/>
</dbReference>
<evidence type="ECO:0000313" key="3">
    <source>
        <dbReference type="EMBL" id="MBB4657883.1"/>
    </source>
</evidence>
<dbReference type="GO" id="GO:0006749">
    <property type="term" value="P:glutathione metabolic process"/>
    <property type="evidence" value="ECO:0007669"/>
    <property type="project" value="TreeGrafter"/>
</dbReference>
<dbReference type="SFLD" id="SFLDS00019">
    <property type="entry name" value="Glutathione_Transferase_(cytos"/>
    <property type="match status" value="1"/>
</dbReference>
<dbReference type="Gene3D" id="1.20.1050.10">
    <property type="match status" value="1"/>
</dbReference>
<dbReference type="PROSITE" id="PS50404">
    <property type="entry name" value="GST_NTER"/>
    <property type="match status" value="1"/>
</dbReference>
<proteinExistence type="inferred from homology"/>
<dbReference type="InterPro" id="IPR004045">
    <property type="entry name" value="Glutathione_S-Trfase_N"/>
</dbReference>
<dbReference type="InterPro" id="IPR036249">
    <property type="entry name" value="Thioredoxin-like_sf"/>
</dbReference>
<dbReference type="Pfam" id="PF13409">
    <property type="entry name" value="GST_N_2"/>
    <property type="match status" value="1"/>
</dbReference>
<feature type="domain" description="GST N-terminal" evidence="2">
    <location>
        <begin position="1"/>
        <end position="82"/>
    </location>
</feature>
<reference evidence="3 4" key="1">
    <citation type="submission" date="2020-08" db="EMBL/GenBank/DDBJ databases">
        <title>Genomic Encyclopedia of Type Strains, Phase IV (KMG-IV): sequencing the most valuable type-strain genomes for metagenomic binning, comparative biology and taxonomic classification.</title>
        <authorList>
            <person name="Goeker M."/>
        </authorList>
    </citation>
    <scope>NUCLEOTIDE SEQUENCE [LARGE SCALE GENOMIC DNA]</scope>
    <source>
        <strain evidence="3 4">DSM 102850</strain>
    </source>
</reference>
<dbReference type="InterPro" id="IPR034333">
    <property type="entry name" value="GST_Zeta_N"/>
</dbReference>
<dbReference type="CDD" id="cd03042">
    <property type="entry name" value="GST_N_Zeta"/>
    <property type="match status" value="1"/>
</dbReference>
<dbReference type="GO" id="GO:0006559">
    <property type="term" value="P:L-phenylalanine catabolic process"/>
    <property type="evidence" value="ECO:0007669"/>
    <property type="project" value="TreeGrafter"/>
</dbReference>
<organism evidence="3 4">
    <name type="scientific">Parvularcula dongshanensis</name>
    <dbReference type="NCBI Taxonomy" id="1173995"/>
    <lineage>
        <taxon>Bacteria</taxon>
        <taxon>Pseudomonadati</taxon>
        <taxon>Pseudomonadota</taxon>
        <taxon>Alphaproteobacteria</taxon>
        <taxon>Parvularculales</taxon>
        <taxon>Parvularculaceae</taxon>
        <taxon>Parvularcula</taxon>
    </lineage>
</organism>
<dbReference type="AlphaFoldDB" id="A0A840I0T9"/>
<dbReference type="GO" id="GO:0016034">
    <property type="term" value="F:maleylacetoacetate isomerase activity"/>
    <property type="evidence" value="ECO:0007669"/>
    <property type="project" value="TreeGrafter"/>
</dbReference>
<keyword evidence="4" id="KW-1185">Reference proteome</keyword>
<dbReference type="SUPFAM" id="SSF52833">
    <property type="entry name" value="Thioredoxin-like"/>
    <property type="match status" value="1"/>
</dbReference>
<dbReference type="GO" id="GO:0005737">
    <property type="term" value="C:cytoplasm"/>
    <property type="evidence" value="ECO:0007669"/>
    <property type="project" value="InterPro"/>
</dbReference>
<comment type="caution">
    <text evidence="3">The sequence shown here is derived from an EMBL/GenBank/DDBJ whole genome shotgun (WGS) entry which is preliminary data.</text>
</comment>
<gene>
    <name evidence="3" type="ORF">GGQ59_000383</name>
</gene>
<evidence type="ECO:0000259" key="2">
    <source>
        <dbReference type="PROSITE" id="PS50404"/>
    </source>
</evidence>
<protein>
    <submittedName>
        <fullName evidence="3">Maleylacetoacetate isomerase</fullName>
    </submittedName>
</protein>
<dbReference type="InterPro" id="IPR040079">
    <property type="entry name" value="Glutathione_S-Trfase"/>
</dbReference>
<name>A0A840I0T9_9PROT</name>
<dbReference type="NCBIfam" id="TIGR01262">
    <property type="entry name" value="maiA"/>
    <property type="match status" value="1"/>
</dbReference>
<dbReference type="PANTHER" id="PTHR42673">
    <property type="entry name" value="MALEYLACETOACETATE ISOMERASE"/>
    <property type="match status" value="1"/>
</dbReference>
<keyword evidence="3" id="KW-0413">Isomerase</keyword>
<evidence type="ECO:0000256" key="1">
    <source>
        <dbReference type="ARBA" id="ARBA00010007"/>
    </source>
</evidence>
<evidence type="ECO:0000313" key="4">
    <source>
        <dbReference type="Proteomes" id="UP000563524"/>
    </source>
</evidence>
<sequence length="214" mass="23791">MMRLYGYDRSSTSYRVRIALNLKGVPYEGVEVDLREGAQRSDEFRKVNPFGSVPALVTDGGETVVQSLAIFTWLDRHHPEPPLWPSDPDALVRAQELTYAIACDVHAVNNLRVLKRLRSAFGADEAAIEDWYRHFIEESFAPIEARLRAMTLEGRLPFGGPGAFEATLVPQVYNARRYALDLSPYPEIVRIDAACTALDAFARAAPEAQDAAPA</sequence>
<dbReference type="InterPro" id="IPR036282">
    <property type="entry name" value="Glutathione-S-Trfase_C_sf"/>
</dbReference>
<dbReference type="GO" id="GO:0004364">
    <property type="term" value="F:glutathione transferase activity"/>
    <property type="evidence" value="ECO:0007669"/>
    <property type="project" value="TreeGrafter"/>
</dbReference>
<accession>A0A840I0T9</accession>
<dbReference type="Gene3D" id="3.40.30.10">
    <property type="entry name" value="Glutaredoxin"/>
    <property type="match status" value="1"/>
</dbReference>
<dbReference type="InterPro" id="IPR005955">
    <property type="entry name" value="GST_Zeta"/>
</dbReference>
<dbReference type="PANTHER" id="PTHR42673:SF4">
    <property type="entry name" value="MALEYLACETOACETATE ISOMERASE"/>
    <property type="match status" value="1"/>
</dbReference>
<dbReference type="EMBL" id="JACHOB010000001">
    <property type="protein sequence ID" value="MBB4657883.1"/>
    <property type="molecule type" value="Genomic_DNA"/>
</dbReference>
<dbReference type="SFLD" id="SFLDG00358">
    <property type="entry name" value="Main_(cytGST)"/>
    <property type="match status" value="1"/>
</dbReference>